<evidence type="ECO:0000259" key="5">
    <source>
        <dbReference type="Pfam" id="PF00669"/>
    </source>
</evidence>
<feature type="domain" description="Flagellin N-terminal" evidence="5">
    <location>
        <begin position="4"/>
        <end position="137"/>
    </location>
</feature>
<evidence type="ECO:0000256" key="4">
    <source>
        <dbReference type="ARBA" id="ARBA00023143"/>
    </source>
</evidence>
<dbReference type="PANTHER" id="PTHR42792:SF1">
    <property type="entry name" value="FLAGELLAR HOOK-ASSOCIATED PROTEIN 3"/>
    <property type="match status" value="1"/>
</dbReference>
<evidence type="ECO:0000313" key="6">
    <source>
        <dbReference type="EMBL" id="OZI22347.1"/>
    </source>
</evidence>
<evidence type="ECO:0000256" key="1">
    <source>
        <dbReference type="ARBA" id="ARBA00004365"/>
    </source>
</evidence>
<dbReference type="NCBIfam" id="TIGR02550">
    <property type="entry name" value="flagell_flgL"/>
    <property type="match status" value="1"/>
</dbReference>
<dbReference type="GO" id="GO:0005198">
    <property type="term" value="F:structural molecule activity"/>
    <property type="evidence" value="ECO:0007669"/>
    <property type="project" value="InterPro"/>
</dbReference>
<protein>
    <submittedName>
        <fullName evidence="6">Flagellar hook-associated protein 3</fullName>
    </submittedName>
</protein>
<dbReference type="GO" id="GO:0071973">
    <property type="term" value="P:bacterial-type flagellum-dependent cell motility"/>
    <property type="evidence" value="ECO:0007669"/>
    <property type="project" value="InterPro"/>
</dbReference>
<dbReference type="Pfam" id="PF00669">
    <property type="entry name" value="Flagellin_N"/>
    <property type="match status" value="1"/>
</dbReference>
<keyword evidence="4" id="KW-0975">Bacterial flagellum</keyword>
<gene>
    <name evidence="6" type="ORF">CAL19_07335</name>
</gene>
<evidence type="ECO:0000256" key="2">
    <source>
        <dbReference type="ARBA" id="ARBA00004613"/>
    </source>
</evidence>
<dbReference type="InterPro" id="IPR013384">
    <property type="entry name" value="Flagell_FlgL"/>
</dbReference>
<dbReference type="EMBL" id="NEVK01000004">
    <property type="protein sequence ID" value="OZI22347.1"/>
    <property type="molecule type" value="Genomic_DNA"/>
</dbReference>
<comment type="caution">
    <text evidence="6">The sequence shown here is derived from an EMBL/GenBank/DDBJ whole genome shotgun (WGS) entry which is preliminary data.</text>
</comment>
<comment type="subcellular location">
    <subcellularLocation>
        <location evidence="1">Bacterial flagellum</location>
    </subcellularLocation>
    <subcellularLocation>
        <location evidence="2">Secreted</location>
    </subcellularLocation>
</comment>
<keyword evidence="6" id="KW-0966">Cell projection</keyword>
<sequence length="408" mass="42359">MRLSTSLIYQNGLNGILKQEATLSRLQEQLASGRRVLTPADDPLAASLAVNVSQTSSMNATYANNRDTAKQTLGLESNALASSVTTLQSVLQRVVQAGGTLSDPDRQALVAELQAAREQLVGLANATDGNGQYLFSGHDGYAQPVTLNADGSVTYGGDNGQRIIQVDQSRQMAGSDVIADIFGKAASGSMAYIMQAGAANTGTGQFGKVSFDAPAAGNNVGQDFIITFSDVGGVLSYTADTVPGSVPAPAPVPFVEGQTIDMGGVRASISGQPAAGDTYTVQTPKASNMDMFETLGDLIDTLATPAMDDPAAMTAINNMLATANRKLSLTLDNVLTVQASVGARLNELDALDSVGAQRTLSYTKQLSDLEDVDVYSVTSQLLLRKVALDAAAASFSTIQGSSLFSRGR</sequence>
<dbReference type="Proteomes" id="UP000216947">
    <property type="component" value="Unassembled WGS sequence"/>
</dbReference>
<dbReference type="SUPFAM" id="SSF64518">
    <property type="entry name" value="Phase 1 flagellin"/>
    <property type="match status" value="1"/>
</dbReference>
<dbReference type="GO" id="GO:0009424">
    <property type="term" value="C:bacterial-type flagellum hook"/>
    <property type="evidence" value="ECO:0007669"/>
    <property type="project" value="InterPro"/>
</dbReference>
<dbReference type="RefSeq" id="WP_094796433.1">
    <property type="nucleotide sequence ID" value="NZ_NEVK01000004.1"/>
</dbReference>
<dbReference type="InterPro" id="IPR001029">
    <property type="entry name" value="Flagellin_N"/>
</dbReference>
<name>A0A261RC38_9BORD</name>
<dbReference type="GO" id="GO:0005576">
    <property type="term" value="C:extracellular region"/>
    <property type="evidence" value="ECO:0007669"/>
    <property type="project" value="UniProtKB-SubCell"/>
</dbReference>
<dbReference type="InterPro" id="IPR001492">
    <property type="entry name" value="Flagellin"/>
</dbReference>
<proteinExistence type="inferred from homology"/>
<evidence type="ECO:0000256" key="3">
    <source>
        <dbReference type="ARBA" id="ARBA00005709"/>
    </source>
</evidence>
<accession>A0A261RC38</accession>
<dbReference type="Gene3D" id="1.20.1330.10">
    <property type="entry name" value="f41 fragment of flagellin, N-terminal domain"/>
    <property type="match status" value="2"/>
</dbReference>
<comment type="similarity">
    <text evidence="3">Belongs to the bacterial flagellin family.</text>
</comment>
<dbReference type="AlphaFoldDB" id="A0A261RC38"/>
<dbReference type="PANTHER" id="PTHR42792">
    <property type="entry name" value="FLAGELLIN"/>
    <property type="match status" value="1"/>
</dbReference>
<keyword evidence="6" id="KW-0969">Cilium</keyword>
<keyword evidence="6" id="KW-0282">Flagellum</keyword>
<evidence type="ECO:0000313" key="7">
    <source>
        <dbReference type="Proteomes" id="UP000216947"/>
    </source>
</evidence>
<organism evidence="6 7">
    <name type="scientific">Bordetella genomosp. 7</name>
    <dbReference type="NCBI Taxonomy" id="1416805"/>
    <lineage>
        <taxon>Bacteria</taxon>
        <taxon>Pseudomonadati</taxon>
        <taxon>Pseudomonadota</taxon>
        <taxon>Betaproteobacteria</taxon>
        <taxon>Burkholderiales</taxon>
        <taxon>Alcaligenaceae</taxon>
        <taxon>Bordetella</taxon>
    </lineage>
</organism>
<reference evidence="7" key="1">
    <citation type="submission" date="2017-05" db="EMBL/GenBank/DDBJ databases">
        <title>Complete and WGS of Bordetella genogroups.</title>
        <authorList>
            <person name="Spilker T."/>
            <person name="Lipuma J."/>
        </authorList>
    </citation>
    <scope>NUCLEOTIDE SEQUENCE [LARGE SCALE GENOMIC DNA]</scope>
    <source>
        <strain evidence="7">AU18089</strain>
    </source>
</reference>
<keyword evidence="7" id="KW-1185">Reference proteome</keyword>